<dbReference type="EMBL" id="CAJJDM010000023">
    <property type="protein sequence ID" value="CAD8057249.1"/>
    <property type="molecule type" value="Genomic_DNA"/>
</dbReference>
<evidence type="ECO:0000256" key="1">
    <source>
        <dbReference type="SAM" id="Coils"/>
    </source>
</evidence>
<keyword evidence="1" id="KW-0175">Coiled coil</keyword>
<keyword evidence="5" id="KW-1185">Reference proteome</keyword>
<evidence type="ECO:0000313" key="5">
    <source>
        <dbReference type="Proteomes" id="UP000688137"/>
    </source>
</evidence>
<feature type="coiled-coil region" evidence="1">
    <location>
        <begin position="11"/>
        <end position="45"/>
    </location>
</feature>
<dbReference type="EMBL" id="CAJJDM010000023">
    <property type="protein sequence ID" value="CAD8057247.1"/>
    <property type="molecule type" value="Genomic_DNA"/>
</dbReference>
<organism evidence="2 5">
    <name type="scientific">Paramecium primaurelia</name>
    <dbReference type="NCBI Taxonomy" id="5886"/>
    <lineage>
        <taxon>Eukaryota</taxon>
        <taxon>Sar</taxon>
        <taxon>Alveolata</taxon>
        <taxon>Ciliophora</taxon>
        <taxon>Intramacronucleata</taxon>
        <taxon>Oligohymenophorea</taxon>
        <taxon>Peniculida</taxon>
        <taxon>Parameciidae</taxon>
        <taxon>Paramecium</taxon>
    </lineage>
</organism>
<proteinExistence type="predicted"/>
<protein>
    <submittedName>
        <fullName evidence="2">Uncharacterized protein</fullName>
    </submittedName>
</protein>
<dbReference type="Proteomes" id="UP000688137">
    <property type="component" value="Unassembled WGS sequence"/>
</dbReference>
<name>A0A8S1KQQ7_PARPR</name>
<dbReference type="EMBL" id="CAJJDM010000023">
    <property type="protein sequence ID" value="CAD8057259.1"/>
    <property type="molecule type" value="Genomic_DNA"/>
</dbReference>
<gene>
    <name evidence="2" type="ORF">PPRIM_AZ9-3.1.T0250345</name>
    <name evidence="3" type="ORF">PPRIM_AZ9-3.1.T0250346</name>
    <name evidence="4" type="ORF">PPRIM_AZ9-3.1.T0250351</name>
</gene>
<accession>A0A8S1KQQ7</accession>
<dbReference type="AlphaFoldDB" id="A0A8S1KQQ7"/>
<comment type="caution">
    <text evidence="2">The sequence shown here is derived from an EMBL/GenBank/DDBJ whole genome shotgun (WGS) entry which is preliminary data.</text>
</comment>
<evidence type="ECO:0000313" key="2">
    <source>
        <dbReference type="EMBL" id="CAD8057247.1"/>
    </source>
</evidence>
<evidence type="ECO:0000313" key="3">
    <source>
        <dbReference type="EMBL" id="CAD8057249.1"/>
    </source>
</evidence>
<sequence>MSSEVITDIVQTILKDQLNEIQMKLTNLEQKVINIEDQLNTELNKNHKSAQNLKTSFTNLESQFKYIIFELNEAQTMANLVMEKTEKKIMETQQLKITQNKQFDELSKSLNIQKNLEQINSNILQFAIPSQLLNQNCYSSQEQSQYQQQDEMVYKTQSGGKYHKQNCNIISNYPSVKLNVKQALKQGLTGCKICKA</sequence>
<evidence type="ECO:0000313" key="4">
    <source>
        <dbReference type="EMBL" id="CAD8057259.1"/>
    </source>
</evidence>
<reference evidence="2" key="1">
    <citation type="submission" date="2021-01" db="EMBL/GenBank/DDBJ databases">
        <authorList>
            <consortium name="Genoscope - CEA"/>
            <person name="William W."/>
        </authorList>
    </citation>
    <scope>NUCLEOTIDE SEQUENCE</scope>
</reference>